<keyword evidence="6 17" id="KW-1133">Transmembrane helix</keyword>
<keyword evidence="5 17" id="KW-0812">Transmembrane</keyword>
<evidence type="ECO:0000256" key="13">
    <source>
        <dbReference type="ARBA" id="ARBA00023224"/>
    </source>
</evidence>
<dbReference type="GO" id="GO:0005886">
    <property type="term" value="C:plasma membrane"/>
    <property type="evidence" value="ECO:0007669"/>
    <property type="project" value="UniProtKB-SubCell"/>
</dbReference>
<evidence type="ECO:0000313" key="19">
    <source>
        <dbReference type="EMBL" id="ELK05555.1"/>
    </source>
</evidence>
<dbReference type="FunFam" id="1.20.1070.10:FF:000220">
    <property type="entry name" value="Probable G-protein coupled receptor 176"/>
    <property type="match status" value="1"/>
</dbReference>
<name>L5K1W0_PTEAL</name>
<evidence type="ECO:0000256" key="6">
    <source>
        <dbReference type="ARBA" id="ARBA00022989"/>
    </source>
</evidence>
<dbReference type="GO" id="GO:0004930">
    <property type="term" value="F:G protein-coupled receptor activity"/>
    <property type="evidence" value="ECO:0007669"/>
    <property type="project" value="UniProtKB-KW"/>
</dbReference>
<evidence type="ECO:0000256" key="11">
    <source>
        <dbReference type="ARBA" id="ARBA00023170"/>
    </source>
</evidence>
<keyword evidence="12" id="KW-0325">Glycoprotein</keyword>
<feature type="compositionally biased region" description="Basic and acidic residues" evidence="16">
    <location>
        <begin position="514"/>
        <end position="527"/>
    </location>
</feature>
<evidence type="ECO:0000256" key="15">
    <source>
        <dbReference type="SAM" id="Coils"/>
    </source>
</evidence>
<dbReference type="GO" id="GO:0048511">
    <property type="term" value="P:rhythmic process"/>
    <property type="evidence" value="ECO:0007669"/>
    <property type="project" value="UniProtKB-KW"/>
</dbReference>
<organism evidence="19 20">
    <name type="scientific">Pteropus alecto</name>
    <name type="common">Black flying fox</name>
    <dbReference type="NCBI Taxonomy" id="9402"/>
    <lineage>
        <taxon>Eukaryota</taxon>
        <taxon>Metazoa</taxon>
        <taxon>Chordata</taxon>
        <taxon>Craniata</taxon>
        <taxon>Vertebrata</taxon>
        <taxon>Euteleostomi</taxon>
        <taxon>Mammalia</taxon>
        <taxon>Eutheria</taxon>
        <taxon>Laurasiatheria</taxon>
        <taxon>Chiroptera</taxon>
        <taxon>Yinpterochiroptera</taxon>
        <taxon>Pteropodoidea</taxon>
        <taxon>Pteropodidae</taxon>
        <taxon>Pteropodinae</taxon>
        <taxon>Pteropus</taxon>
    </lineage>
</organism>
<feature type="transmembrane region" description="Helical" evidence="17">
    <location>
        <begin position="49"/>
        <end position="71"/>
    </location>
</feature>
<dbReference type="InterPro" id="IPR017452">
    <property type="entry name" value="GPCR_Rhodpsn_7TM"/>
</dbReference>
<evidence type="ECO:0000256" key="9">
    <source>
        <dbReference type="ARBA" id="ARBA00023108"/>
    </source>
</evidence>
<dbReference type="Gene3D" id="1.20.1070.10">
    <property type="entry name" value="Rhodopsin 7-helix transmembrane proteins"/>
    <property type="match status" value="1"/>
</dbReference>
<keyword evidence="7" id="KW-0297">G-protein coupled receptor</keyword>
<feature type="compositionally biased region" description="Low complexity" evidence="16">
    <location>
        <begin position="12"/>
        <end position="23"/>
    </location>
</feature>
<feature type="transmembrane region" description="Helical" evidence="17">
    <location>
        <begin position="162"/>
        <end position="184"/>
    </location>
</feature>
<dbReference type="SUPFAM" id="SSF81321">
    <property type="entry name" value="Family A G protein-coupled receptor-like"/>
    <property type="match status" value="1"/>
</dbReference>
<feature type="region of interest" description="Disordered" evidence="16">
    <location>
        <begin position="1010"/>
        <end position="1033"/>
    </location>
</feature>
<dbReference type="PRINTS" id="PR02075">
    <property type="entry name" value="FIBSHEATHIP1"/>
</dbReference>
<keyword evidence="10 17" id="KW-0472">Membrane</keyword>
<dbReference type="InterPro" id="IPR043523">
    <property type="entry name" value="GPCR_176_Rhodpsn_7TM"/>
</dbReference>
<accession>L5K1W0</accession>
<dbReference type="Proteomes" id="UP000010552">
    <property type="component" value="Unassembled WGS sequence"/>
</dbReference>
<feature type="compositionally biased region" description="Basic and acidic residues" evidence="16">
    <location>
        <begin position="1010"/>
        <end position="1020"/>
    </location>
</feature>
<keyword evidence="4" id="KW-1003">Cell membrane</keyword>
<feature type="transmembrane region" description="Helical" evidence="17">
    <location>
        <begin position="83"/>
        <end position="102"/>
    </location>
</feature>
<feature type="compositionally biased region" description="Polar residues" evidence="16">
    <location>
        <begin position="1"/>
        <end position="11"/>
    </location>
</feature>
<feature type="region of interest" description="Disordered" evidence="16">
    <location>
        <begin position="475"/>
        <end position="527"/>
    </location>
</feature>
<sequence length="1033" mass="117121">MGHNGSWISRNASEPSNGSGAEAASANRSALGEFGEAQLYRQFTTTVQVVIFIGSLLGNFMVLWSTCRTAVFKSVTNRFIKNLACSGICASLVCVPFDILLSTSPHCCWWIYTMLFCKVVKFLHKVFCSVTILSFPAIALDRYYSVLYPLERKISDAKSRELVMYIWAHAVVASVPVFAVTNVADIYAMSTCSEVWSNSLGHLVYVLIYNITTVIVPVAVVFLFLILIRRALSASQKKKVIIAALRTPQNTVSIPYASQREAELHATLLSMVMVFILCSVPYATLVVYQTVLNVPDTSIFLLLTAIWLPKVSLLANPVLFLTVNKSVRKCLIGTLVQLHHRYSRRNVVSTGSGLAEASLEPSMRSGSQLLEMFHIGQQQIFKPMEDEEESEAKYPGSADLQAKEILSTCLEGDRGSQFTPHVPPPGTVDSISQVVPAAPVEPETFPDKYSLQFGFGPFELPPQWFSETRNSKKRLLPPLGNTPEELIQTKMPKVDTAVKLNSDKEDYSESSNTEESRNSNVNKEENYSEKIKLAEEESDEDLSLVQHQIISKCSDEPELKELDSQLQDAIQRMKRLDRILVRRQYREKEIKKQGLEMRIKLWEELKSAKNSEALPSNEEMENTKKFLAWTAVSEETVDPSHCEHEDTFFSVFHTQVPPEEYENRIQNVSQDFTYDVERNESLIKAEKKPFSNTEKIELRGKHSQDFIKRNIELAKNQGKPVFMIDREKKRLVELLKDLDDKDSGLSSSEGDQSGWLVPGEGYTLAVTQHQQLAEIDTKLQELSATFPITFSFSPRLENENDQEPDNGDDRNMEITPGEKILRNTKEQRDQQKRLKEIDEKLKKMKENVLDSTSGLSEEQLRCLLDECTFKQKSMIRLSSEREKKDIEDIMPESPQLSRSILSELPTMSETEVRSTKVEDVNMHENAERKTSTGYYLTKALTGHYMSQALVIEAENMKCLQFSKDEVFSDTKDYFMSKTLGIGRLKRPSFLDDPLYGISVSLSSEDQHLKLSLSEKPKTDEQEIEDMTEECKES</sequence>
<dbReference type="STRING" id="9402.L5K1W0"/>
<evidence type="ECO:0000256" key="17">
    <source>
        <dbReference type="SAM" id="Phobius"/>
    </source>
</evidence>
<comment type="subcellular location">
    <subcellularLocation>
        <location evidence="1">Cell membrane</location>
        <topology evidence="1">Multi-pass membrane protein</topology>
    </subcellularLocation>
</comment>
<evidence type="ECO:0000259" key="18">
    <source>
        <dbReference type="PROSITE" id="PS50262"/>
    </source>
</evidence>
<keyword evidence="11 19" id="KW-0675">Receptor</keyword>
<feature type="transmembrane region" description="Helical" evidence="17">
    <location>
        <begin position="204"/>
        <end position="228"/>
    </location>
</feature>
<evidence type="ECO:0000256" key="10">
    <source>
        <dbReference type="ARBA" id="ARBA00023136"/>
    </source>
</evidence>
<dbReference type="EMBL" id="KB031042">
    <property type="protein sequence ID" value="ELK05555.1"/>
    <property type="molecule type" value="Genomic_DNA"/>
</dbReference>
<reference evidence="20" key="1">
    <citation type="journal article" date="2013" name="Science">
        <title>Comparative analysis of bat genomes provides insight into the evolution of flight and immunity.</title>
        <authorList>
            <person name="Zhang G."/>
            <person name="Cowled C."/>
            <person name="Shi Z."/>
            <person name="Huang Z."/>
            <person name="Bishop-Lilly K.A."/>
            <person name="Fang X."/>
            <person name="Wynne J.W."/>
            <person name="Xiong Z."/>
            <person name="Baker M.L."/>
            <person name="Zhao W."/>
            <person name="Tachedjian M."/>
            <person name="Zhu Y."/>
            <person name="Zhou P."/>
            <person name="Jiang X."/>
            <person name="Ng J."/>
            <person name="Yang L."/>
            <person name="Wu L."/>
            <person name="Xiao J."/>
            <person name="Feng Y."/>
            <person name="Chen Y."/>
            <person name="Sun X."/>
            <person name="Zhang Y."/>
            <person name="Marsh G.A."/>
            <person name="Crameri G."/>
            <person name="Broder C.C."/>
            <person name="Frey K.G."/>
            <person name="Wang L.F."/>
            <person name="Wang J."/>
        </authorList>
    </citation>
    <scope>NUCLEOTIDE SEQUENCE [LARGE SCALE GENOMIC DNA]</scope>
</reference>
<evidence type="ECO:0000256" key="12">
    <source>
        <dbReference type="ARBA" id="ARBA00023180"/>
    </source>
</evidence>
<feature type="region of interest" description="Disordered" evidence="16">
    <location>
        <begin position="1"/>
        <end position="23"/>
    </location>
</feature>
<dbReference type="eggNOG" id="ENOG502RXFB">
    <property type="taxonomic scope" value="Eukaryota"/>
</dbReference>
<evidence type="ECO:0000256" key="8">
    <source>
        <dbReference type="ARBA" id="ARBA00023054"/>
    </source>
</evidence>
<dbReference type="Pfam" id="PF00001">
    <property type="entry name" value="7tm_1"/>
    <property type="match status" value="1"/>
</dbReference>
<evidence type="ECO:0000313" key="20">
    <source>
        <dbReference type="Proteomes" id="UP000010552"/>
    </source>
</evidence>
<evidence type="ECO:0000256" key="5">
    <source>
        <dbReference type="ARBA" id="ARBA00022692"/>
    </source>
</evidence>
<feature type="region of interest" description="Disordered" evidence="16">
    <location>
        <begin position="793"/>
        <end position="829"/>
    </location>
</feature>
<evidence type="ECO:0000256" key="4">
    <source>
        <dbReference type="ARBA" id="ARBA00022475"/>
    </source>
</evidence>
<evidence type="ECO:0000256" key="14">
    <source>
        <dbReference type="ARBA" id="ARBA00055463"/>
    </source>
</evidence>
<dbReference type="Pfam" id="PF15554">
    <property type="entry name" value="FSIP1"/>
    <property type="match status" value="1"/>
</dbReference>
<keyword evidence="20" id="KW-1185">Reference proteome</keyword>
<proteinExistence type="inferred from homology"/>
<feature type="transmembrane region" description="Helical" evidence="17">
    <location>
        <begin position="268"/>
        <end position="288"/>
    </location>
</feature>
<feature type="coiled-coil region" evidence="15">
    <location>
        <begin position="559"/>
        <end position="605"/>
    </location>
</feature>
<evidence type="ECO:0000256" key="2">
    <source>
        <dbReference type="ARBA" id="ARBA00010495"/>
    </source>
</evidence>
<keyword evidence="13" id="KW-0807">Transducer</keyword>
<keyword evidence="9" id="KW-0090">Biological rhythms</keyword>
<feature type="transmembrane region" description="Helical" evidence="17">
    <location>
        <begin position="122"/>
        <end position="141"/>
    </location>
</feature>
<dbReference type="InterPro" id="IPR000276">
    <property type="entry name" value="GPCR_Rhodpsn"/>
</dbReference>
<feature type="compositionally biased region" description="Basic and acidic residues" evidence="16">
    <location>
        <begin position="819"/>
        <end position="829"/>
    </location>
</feature>
<dbReference type="InParanoid" id="L5K1W0"/>
<evidence type="ECO:0000256" key="7">
    <source>
        <dbReference type="ARBA" id="ARBA00023040"/>
    </source>
</evidence>
<dbReference type="PANTHER" id="PTHR22012">
    <property type="entry name" value="FIBROUS SHEATH INTERACTING PROTEIN 1"/>
    <property type="match status" value="1"/>
</dbReference>
<dbReference type="AlphaFoldDB" id="L5K1W0"/>
<comment type="function">
    <text evidence="14">Orphan receptor involved in normal circadian rhythm behavior. Acts through the G-protein subclass G(z)-alpha and has an agonist-independent basal activity to repress cAMP production.</text>
</comment>
<evidence type="ECO:0000256" key="3">
    <source>
        <dbReference type="ARBA" id="ARBA00019480"/>
    </source>
</evidence>
<feature type="domain" description="G-protein coupled receptors family 1 profile" evidence="18">
    <location>
        <begin position="58"/>
        <end position="320"/>
    </location>
</feature>
<keyword evidence="8 15" id="KW-0175">Coiled coil</keyword>
<evidence type="ECO:0000256" key="1">
    <source>
        <dbReference type="ARBA" id="ARBA00004651"/>
    </source>
</evidence>
<dbReference type="CDD" id="cd15006">
    <property type="entry name" value="7tmA_GPR176"/>
    <property type="match status" value="1"/>
</dbReference>
<protein>
    <recommendedName>
        <fullName evidence="3">Fibrous sheath-interacting protein 1</fullName>
    </recommendedName>
</protein>
<dbReference type="PANTHER" id="PTHR22012:SF2">
    <property type="entry name" value="FIBROUS SHEATH-INTERACTING PROTEIN 1"/>
    <property type="match status" value="1"/>
</dbReference>
<evidence type="ECO:0000256" key="16">
    <source>
        <dbReference type="SAM" id="MobiDB-lite"/>
    </source>
</evidence>
<comment type="similarity">
    <text evidence="2">Belongs to the FSIP1 family.</text>
</comment>
<dbReference type="InterPro" id="IPR026246">
    <property type="entry name" value="Fsip1"/>
</dbReference>
<gene>
    <name evidence="19" type="ORF">PAL_GLEAN10023632</name>
</gene>
<dbReference type="PROSITE" id="PS50262">
    <property type="entry name" value="G_PROTEIN_RECEP_F1_2"/>
    <property type="match status" value="1"/>
</dbReference>